<dbReference type="InterPro" id="IPR051599">
    <property type="entry name" value="Cell_Envelope_Assoc"/>
</dbReference>
<accession>A0A444H6U9</accession>
<dbReference type="GO" id="GO:0000270">
    <property type="term" value="P:peptidoglycan metabolic process"/>
    <property type="evidence" value="ECO:0007669"/>
    <property type="project" value="TreeGrafter"/>
</dbReference>
<dbReference type="CDD" id="cd06259">
    <property type="entry name" value="YdcF-like"/>
    <property type="match status" value="1"/>
</dbReference>
<keyword evidence="1" id="KW-1133">Transmembrane helix</keyword>
<dbReference type="OrthoDB" id="9782395at2"/>
<dbReference type="RefSeq" id="WP_128390483.1">
    <property type="nucleotide sequence ID" value="NZ_SBII01000009.1"/>
</dbReference>
<dbReference type="AlphaFoldDB" id="A0A444H6U9"/>
<dbReference type="InterPro" id="IPR014729">
    <property type="entry name" value="Rossmann-like_a/b/a_fold"/>
</dbReference>
<organism evidence="3 4">
    <name type="scientific">Flavobacterium cerinum</name>
    <dbReference type="NCBI Taxonomy" id="2502784"/>
    <lineage>
        <taxon>Bacteria</taxon>
        <taxon>Pseudomonadati</taxon>
        <taxon>Bacteroidota</taxon>
        <taxon>Flavobacteriia</taxon>
        <taxon>Flavobacteriales</taxon>
        <taxon>Flavobacteriaceae</taxon>
        <taxon>Flavobacterium</taxon>
    </lineage>
</organism>
<protein>
    <recommendedName>
        <fullName evidence="2">DUF218 domain-containing protein</fullName>
    </recommendedName>
</protein>
<dbReference type="GO" id="GO:0005886">
    <property type="term" value="C:plasma membrane"/>
    <property type="evidence" value="ECO:0007669"/>
    <property type="project" value="TreeGrafter"/>
</dbReference>
<feature type="transmembrane region" description="Helical" evidence="1">
    <location>
        <begin position="31"/>
        <end position="52"/>
    </location>
</feature>
<evidence type="ECO:0000259" key="2">
    <source>
        <dbReference type="Pfam" id="PF02698"/>
    </source>
</evidence>
<evidence type="ECO:0000256" key="1">
    <source>
        <dbReference type="SAM" id="Phobius"/>
    </source>
</evidence>
<keyword evidence="4" id="KW-1185">Reference proteome</keyword>
<dbReference type="GO" id="GO:0043164">
    <property type="term" value="P:Gram-negative-bacterium-type cell wall biogenesis"/>
    <property type="evidence" value="ECO:0007669"/>
    <property type="project" value="TreeGrafter"/>
</dbReference>
<dbReference type="Pfam" id="PF02698">
    <property type="entry name" value="DUF218"/>
    <property type="match status" value="1"/>
</dbReference>
<dbReference type="Gene3D" id="3.40.50.620">
    <property type="entry name" value="HUPs"/>
    <property type="match status" value="1"/>
</dbReference>
<keyword evidence="1" id="KW-0472">Membrane</keyword>
<dbReference type="EMBL" id="SBII01000009">
    <property type="protein sequence ID" value="RWW98907.1"/>
    <property type="molecule type" value="Genomic_DNA"/>
</dbReference>
<name>A0A444H6U9_9FLAO</name>
<evidence type="ECO:0000313" key="4">
    <source>
        <dbReference type="Proteomes" id="UP000287527"/>
    </source>
</evidence>
<gene>
    <name evidence="3" type="ORF">EPI11_13355</name>
</gene>
<evidence type="ECO:0000313" key="3">
    <source>
        <dbReference type="EMBL" id="RWW98907.1"/>
    </source>
</evidence>
<dbReference type="Proteomes" id="UP000287527">
    <property type="component" value="Unassembled WGS sequence"/>
</dbReference>
<reference evidence="3 4" key="1">
    <citation type="submission" date="2019-01" db="EMBL/GenBank/DDBJ databases">
        <title>Flavobacterium sp. nov.,isolated from freshwater.</title>
        <authorList>
            <person name="Zhang R."/>
            <person name="Du Z.-J."/>
        </authorList>
    </citation>
    <scope>NUCLEOTIDE SEQUENCE [LARGE SCALE GENOMIC DNA]</scope>
    <source>
        <strain evidence="3 4">1E403</strain>
    </source>
</reference>
<dbReference type="InterPro" id="IPR003848">
    <property type="entry name" value="DUF218"/>
</dbReference>
<feature type="domain" description="DUF218" evidence="2">
    <location>
        <begin position="73"/>
        <end position="232"/>
    </location>
</feature>
<feature type="transmembrane region" description="Helical" evidence="1">
    <location>
        <begin position="6"/>
        <end position="24"/>
    </location>
</feature>
<dbReference type="PANTHER" id="PTHR30336">
    <property type="entry name" value="INNER MEMBRANE PROTEIN, PROBABLE PERMEASE"/>
    <property type="match status" value="1"/>
</dbReference>
<dbReference type="PANTHER" id="PTHR30336:SF4">
    <property type="entry name" value="ENVELOPE BIOGENESIS FACTOR ELYC"/>
    <property type="match status" value="1"/>
</dbReference>
<keyword evidence="1" id="KW-0812">Transmembrane</keyword>
<proteinExistence type="predicted"/>
<comment type="caution">
    <text evidence="3">The sequence shown here is derived from an EMBL/GenBank/DDBJ whole genome shotgun (WGS) entry which is preliminary data.</text>
</comment>
<sequence>MSIVNPLTFFWLFIAVSLLLYKFNRKKTAKYIAILGAAQLFLFSVTPLPVFMIQQLEKQYPVYKGSKNEKLPIHILGNGHADDPSLYPTQKLSFQALERVTEGIRIYNYFNHTRISFSGFAVNKKEPTGNVMAKAAVSLGVSSKDTILFPAPRNTWEEAVAYKKRFGTKNKFILVTNATHMPRAMEVFRSMGMQPIAAPTGFFLKKETGYRYNWWPSTAKIIYTEAAAYEYAAQLYYKWFKL</sequence>